<keyword evidence="2" id="KW-1185">Reference proteome</keyword>
<dbReference type="AlphaFoldDB" id="A0A5B7E816"/>
<accession>A0A5B7E816</accession>
<sequence length="72" mass="8240">MRRPFEAPDDDGWVRAFCYPWPQGKDHMELLAVLKDIKLAIQSQSPVTGRYSVALLPETVHEGLDSLHDTQY</sequence>
<evidence type="ECO:0000313" key="2">
    <source>
        <dbReference type="Proteomes" id="UP000324222"/>
    </source>
</evidence>
<organism evidence="1 2">
    <name type="scientific">Portunus trituberculatus</name>
    <name type="common">Swimming crab</name>
    <name type="synonym">Neptunus trituberculatus</name>
    <dbReference type="NCBI Taxonomy" id="210409"/>
    <lineage>
        <taxon>Eukaryota</taxon>
        <taxon>Metazoa</taxon>
        <taxon>Ecdysozoa</taxon>
        <taxon>Arthropoda</taxon>
        <taxon>Crustacea</taxon>
        <taxon>Multicrustacea</taxon>
        <taxon>Malacostraca</taxon>
        <taxon>Eumalacostraca</taxon>
        <taxon>Eucarida</taxon>
        <taxon>Decapoda</taxon>
        <taxon>Pleocyemata</taxon>
        <taxon>Brachyura</taxon>
        <taxon>Eubrachyura</taxon>
        <taxon>Portunoidea</taxon>
        <taxon>Portunidae</taxon>
        <taxon>Portuninae</taxon>
        <taxon>Portunus</taxon>
    </lineage>
</organism>
<dbReference type="Proteomes" id="UP000324222">
    <property type="component" value="Unassembled WGS sequence"/>
</dbReference>
<proteinExistence type="predicted"/>
<dbReference type="EMBL" id="VSRR010002156">
    <property type="protein sequence ID" value="MPC29898.1"/>
    <property type="molecule type" value="Genomic_DNA"/>
</dbReference>
<gene>
    <name evidence="1" type="ORF">E2C01_023150</name>
</gene>
<name>A0A5B7E816_PORTR</name>
<protein>
    <submittedName>
        <fullName evidence="1">Uncharacterized protein</fullName>
    </submittedName>
</protein>
<evidence type="ECO:0000313" key="1">
    <source>
        <dbReference type="EMBL" id="MPC29898.1"/>
    </source>
</evidence>
<reference evidence="1 2" key="1">
    <citation type="submission" date="2019-05" db="EMBL/GenBank/DDBJ databases">
        <title>Another draft genome of Portunus trituberculatus and its Hox gene families provides insights of decapod evolution.</title>
        <authorList>
            <person name="Jeong J.-H."/>
            <person name="Song I."/>
            <person name="Kim S."/>
            <person name="Choi T."/>
            <person name="Kim D."/>
            <person name="Ryu S."/>
            <person name="Kim W."/>
        </authorList>
    </citation>
    <scope>NUCLEOTIDE SEQUENCE [LARGE SCALE GENOMIC DNA]</scope>
    <source>
        <tissue evidence="1">Muscle</tissue>
    </source>
</reference>
<comment type="caution">
    <text evidence="1">The sequence shown here is derived from an EMBL/GenBank/DDBJ whole genome shotgun (WGS) entry which is preliminary data.</text>
</comment>